<evidence type="ECO:0000313" key="3">
    <source>
        <dbReference type="RefSeq" id="XP_030746189.1"/>
    </source>
</evidence>
<evidence type="ECO:0000313" key="2">
    <source>
        <dbReference type="Proteomes" id="UP000504635"/>
    </source>
</evidence>
<dbReference type="KEGG" id="soy:115875014"/>
<dbReference type="OrthoDB" id="2408655at2759"/>
<proteinExistence type="predicted"/>
<organism evidence="2 3">
    <name type="scientific">Sitophilus oryzae</name>
    <name type="common">Rice weevil</name>
    <name type="synonym">Curculio oryzae</name>
    <dbReference type="NCBI Taxonomy" id="7048"/>
    <lineage>
        <taxon>Eukaryota</taxon>
        <taxon>Metazoa</taxon>
        <taxon>Ecdysozoa</taxon>
        <taxon>Arthropoda</taxon>
        <taxon>Hexapoda</taxon>
        <taxon>Insecta</taxon>
        <taxon>Pterygota</taxon>
        <taxon>Neoptera</taxon>
        <taxon>Endopterygota</taxon>
        <taxon>Coleoptera</taxon>
        <taxon>Polyphaga</taxon>
        <taxon>Cucujiformia</taxon>
        <taxon>Curculionidae</taxon>
        <taxon>Dryophthorinae</taxon>
        <taxon>Sitophilus</taxon>
    </lineage>
</organism>
<dbReference type="Proteomes" id="UP000504635">
    <property type="component" value="Unplaced"/>
</dbReference>
<dbReference type="GO" id="GO:0005634">
    <property type="term" value="C:nucleus"/>
    <property type="evidence" value="ECO:0007669"/>
    <property type="project" value="InterPro"/>
</dbReference>
<dbReference type="GO" id="GO:0006368">
    <property type="term" value="P:transcription elongation by RNA polymerase II"/>
    <property type="evidence" value="ECO:0007669"/>
    <property type="project" value="InterPro"/>
</dbReference>
<gene>
    <name evidence="3" type="primary">LOC115875014</name>
</gene>
<feature type="compositionally biased region" description="Basic and acidic residues" evidence="1">
    <location>
        <begin position="164"/>
        <end position="181"/>
    </location>
</feature>
<dbReference type="RefSeq" id="XP_030746189.1">
    <property type="nucleotide sequence ID" value="XM_030890329.1"/>
</dbReference>
<reference evidence="3" key="1">
    <citation type="submission" date="2025-08" db="UniProtKB">
        <authorList>
            <consortium name="RefSeq"/>
        </authorList>
    </citation>
    <scope>IDENTIFICATION</scope>
    <source>
        <tissue evidence="3">Gonads</tissue>
    </source>
</reference>
<name>A0A6J2X5J0_SITOR</name>
<dbReference type="AlphaFoldDB" id="A0A6J2X5J0"/>
<accession>A0A6J2X5J0</accession>
<dbReference type="InterPro" id="IPR026213">
    <property type="entry name" value="GRINL1"/>
</dbReference>
<protein>
    <submittedName>
        <fullName evidence="3">Uncharacterized protein LOC115875014</fullName>
    </submittedName>
</protein>
<keyword evidence="2" id="KW-1185">Reference proteome</keyword>
<feature type="region of interest" description="Disordered" evidence="1">
    <location>
        <begin position="140"/>
        <end position="181"/>
    </location>
</feature>
<dbReference type="InParanoid" id="A0A6J2X5J0"/>
<dbReference type="Pfam" id="PF15328">
    <property type="entry name" value="GCOM2"/>
    <property type="match status" value="1"/>
</dbReference>
<evidence type="ECO:0000256" key="1">
    <source>
        <dbReference type="SAM" id="MobiDB-lite"/>
    </source>
</evidence>
<sequence>MESKNIKKLSLMELHESLDRVSALLKKTVFISNLPDKGKHLQETKIKLEKEIAFHENLELTNKLLTNMSIHSDGNKVTYQAKICSIEKNPPKERFKPHVTIKNTSSDHKVQSIDLQSSLELQVKQQERVKAEQKVNLSIAKKYTEDNSGDNSEDSDEESSCSELEDRSHKEAIENEIKDET</sequence>
<dbReference type="GO" id="GO:0003711">
    <property type="term" value="F:transcription elongation factor activity"/>
    <property type="evidence" value="ECO:0007669"/>
    <property type="project" value="InterPro"/>
</dbReference>
<feature type="compositionally biased region" description="Acidic residues" evidence="1">
    <location>
        <begin position="147"/>
        <end position="160"/>
    </location>
</feature>
<dbReference type="GeneID" id="115875014"/>
<dbReference type="PRINTS" id="PR02085">
    <property type="entry name" value="POLR2GRINL1"/>
</dbReference>